<evidence type="ECO:0008006" key="3">
    <source>
        <dbReference type="Google" id="ProtNLM"/>
    </source>
</evidence>
<evidence type="ECO:0000313" key="2">
    <source>
        <dbReference type="Proteomes" id="UP000758603"/>
    </source>
</evidence>
<evidence type="ECO:0000313" key="1">
    <source>
        <dbReference type="EMBL" id="KAH6658445.1"/>
    </source>
</evidence>
<gene>
    <name evidence="1" type="ORF">BKA67DRAFT_214414</name>
</gene>
<dbReference type="InterPro" id="IPR011990">
    <property type="entry name" value="TPR-like_helical_dom_sf"/>
</dbReference>
<protein>
    <recommendedName>
        <fullName evidence="3">MalT-like TPR region domain-containing protein</fullName>
    </recommendedName>
</protein>
<dbReference type="AlphaFoldDB" id="A0A9P9A301"/>
<name>A0A9P9A301_9PEZI</name>
<reference evidence="1" key="1">
    <citation type="journal article" date="2021" name="Nat. Commun.">
        <title>Genetic determinants of endophytism in the Arabidopsis root mycobiome.</title>
        <authorList>
            <person name="Mesny F."/>
            <person name="Miyauchi S."/>
            <person name="Thiergart T."/>
            <person name="Pickel B."/>
            <person name="Atanasova L."/>
            <person name="Karlsson M."/>
            <person name="Huettel B."/>
            <person name="Barry K.W."/>
            <person name="Haridas S."/>
            <person name="Chen C."/>
            <person name="Bauer D."/>
            <person name="Andreopoulos W."/>
            <person name="Pangilinan J."/>
            <person name="LaButti K."/>
            <person name="Riley R."/>
            <person name="Lipzen A."/>
            <person name="Clum A."/>
            <person name="Drula E."/>
            <person name="Henrissat B."/>
            <person name="Kohler A."/>
            <person name="Grigoriev I.V."/>
            <person name="Martin F.M."/>
            <person name="Hacquard S."/>
        </authorList>
    </citation>
    <scope>NUCLEOTIDE SEQUENCE</scope>
    <source>
        <strain evidence="1">MPI-SDFR-AT-0073</strain>
    </source>
</reference>
<proteinExistence type="predicted"/>
<dbReference type="SUPFAM" id="SSF48452">
    <property type="entry name" value="TPR-like"/>
    <property type="match status" value="1"/>
</dbReference>
<dbReference type="Gene3D" id="1.25.40.10">
    <property type="entry name" value="Tetratricopeptide repeat domain"/>
    <property type="match status" value="1"/>
</dbReference>
<keyword evidence="2" id="KW-1185">Reference proteome</keyword>
<dbReference type="Proteomes" id="UP000758603">
    <property type="component" value="Unassembled WGS sequence"/>
</dbReference>
<sequence length="177" mass="20142">MISQSPSDNYLNQNVWREYMPHALRLLQDERTVSLEGRYDLSRRVGLCLQADGRIADSVARLEETYRWRKLHLPENDLSRLASQHELAIAYKANGQVKEAVWLLKQVVKIESAMAEDGPSRFVSQHILAVAYQANGQVKEAVALLEQVIKIRSQTLAEDYPSRLISELALARLVSNE</sequence>
<dbReference type="OrthoDB" id="5086500at2759"/>
<dbReference type="EMBL" id="JAGPXC010000002">
    <property type="protein sequence ID" value="KAH6658445.1"/>
    <property type="molecule type" value="Genomic_DNA"/>
</dbReference>
<dbReference type="RefSeq" id="XP_045962679.1">
    <property type="nucleotide sequence ID" value="XM_046095521.1"/>
</dbReference>
<accession>A0A9P9A301</accession>
<dbReference type="GeneID" id="70124414"/>
<organism evidence="1 2">
    <name type="scientific">Truncatella angustata</name>
    <dbReference type="NCBI Taxonomy" id="152316"/>
    <lineage>
        <taxon>Eukaryota</taxon>
        <taxon>Fungi</taxon>
        <taxon>Dikarya</taxon>
        <taxon>Ascomycota</taxon>
        <taxon>Pezizomycotina</taxon>
        <taxon>Sordariomycetes</taxon>
        <taxon>Xylariomycetidae</taxon>
        <taxon>Amphisphaeriales</taxon>
        <taxon>Sporocadaceae</taxon>
        <taxon>Truncatella</taxon>
    </lineage>
</organism>
<dbReference type="Pfam" id="PF13374">
    <property type="entry name" value="TPR_10"/>
    <property type="match status" value="2"/>
</dbReference>
<comment type="caution">
    <text evidence="1">The sequence shown here is derived from an EMBL/GenBank/DDBJ whole genome shotgun (WGS) entry which is preliminary data.</text>
</comment>